<proteinExistence type="predicted"/>
<comment type="caution">
    <text evidence="1">The sequence shown here is derived from an EMBL/GenBank/DDBJ whole genome shotgun (WGS) entry which is preliminary data.</text>
</comment>
<evidence type="ECO:0000313" key="1">
    <source>
        <dbReference type="EMBL" id="RRH73025.1"/>
    </source>
</evidence>
<dbReference type="EMBL" id="RRAZ01000020">
    <property type="protein sequence ID" value="RRH73025.1"/>
    <property type="molecule type" value="Genomic_DNA"/>
</dbReference>
<organism evidence="1 2">
    <name type="scientific">Falsigemmobacter faecalis</name>
    <dbReference type="NCBI Taxonomy" id="2488730"/>
    <lineage>
        <taxon>Bacteria</taxon>
        <taxon>Pseudomonadati</taxon>
        <taxon>Pseudomonadota</taxon>
        <taxon>Alphaproteobacteria</taxon>
        <taxon>Rhodobacterales</taxon>
        <taxon>Paracoccaceae</taxon>
        <taxon>Falsigemmobacter</taxon>
    </lineage>
</organism>
<reference evidence="1 2" key="1">
    <citation type="submission" date="2018-11" db="EMBL/GenBank/DDBJ databases">
        <title>Gemmobacter sp. nov., YIM 102744-1 draft genome.</title>
        <authorList>
            <person name="Li G."/>
            <person name="Jiang Y."/>
        </authorList>
    </citation>
    <scope>NUCLEOTIDE SEQUENCE [LARGE SCALE GENOMIC DNA]</scope>
    <source>
        <strain evidence="1 2">YIM 102744-1</strain>
    </source>
</reference>
<name>A0A3P3DFI4_9RHOB</name>
<dbReference type="Proteomes" id="UP000282125">
    <property type="component" value="Unassembled WGS sequence"/>
</dbReference>
<gene>
    <name evidence="1" type="ORF">EG244_13805</name>
</gene>
<protein>
    <submittedName>
        <fullName evidence="1">Uncharacterized protein</fullName>
    </submittedName>
</protein>
<dbReference type="AlphaFoldDB" id="A0A3P3DFI4"/>
<sequence>MAMSDIALASLLGRTGVTTQTINLFFCAEVFLKLCVTETAAMAVLVMPGNIMLTGVFPHGLTKLGELS</sequence>
<accession>A0A3P3DFI4</accession>
<keyword evidence="2" id="KW-1185">Reference proteome</keyword>
<evidence type="ECO:0000313" key="2">
    <source>
        <dbReference type="Proteomes" id="UP000282125"/>
    </source>
</evidence>